<feature type="domain" description="Tyr recombinase" evidence="6">
    <location>
        <begin position="237"/>
        <end position="410"/>
    </location>
</feature>
<evidence type="ECO:0000259" key="7">
    <source>
        <dbReference type="PROSITE" id="PS51900"/>
    </source>
</evidence>
<dbReference type="Pfam" id="PF00589">
    <property type="entry name" value="Phage_integrase"/>
    <property type="match status" value="1"/>
</dbReference>
<feature type="domain" description="Core-binding (CB)" evidence="7">
    <location>
        <begin position="123"/>
        <end position="216"/>
    </location>
</feature>
<dbReference type="InterPro" id="IPR013762">
    <property type="entry name" value="Integrase-like_cat_sf"/>
</dbReference>
<dbReference type="PANTHER" id="PTHR30349">
    <property type="entry name" value="PHAGE INTEGRASE-RELATED"/>
    <property type="match status" value="1"/>
</dbReference>
<evidence type="ECO:0000256" key="2">
    <source>
        <dbReference type="ARBA" id="ARBA00022908"/>
    </source>
</evidence>
<keyword evidence="3 5" id="KW-0238">DNA-binding</keyword>
<evidence type="ECO:0000256" key="4">
    <source>
        <dbReference type="ARBA" id="ARBA00023172"/>
    </source>
</evidence>
<evidence type="ECO:0000256" key="1">
    <source>
        <dbReference type="ARBA" id="ARBA00008857"/>
    </source>
</evidence>
<evidence type="ECO:0000313" key="8">
    <source>
        <dbReference type="EMBL" id="MDI9874499.1"/>
    </source>
</evidence>
<dbReference type="InterPro" id="IPR010998">
    <property type="entry name" value="Integrase_recombinase_N"/>
</dbReference>
<dbReference type="Gene3D" id="1.10.443.10">
    <property type="entry name" value="Intergrase catalytic core"/>
    <property type="match status" value="1"/>
</dbReference>
<keyword evidence="9" id="KW-1185">Reference proteome</keyword>
<dbReference type="Proteomes" id="UP001225761">
    <property type="component" value="Unassembled WGS sequence"/>
</dbReference>
<comment type="similarity">
    <text evidence="1">Belongs to the 'phage' integrase family.</text>
</comment>
<dbReference type="PROSITE" id="PS51900">
    <property type="entry name" value="CB"/>
    <property type="match status" value="1"/>
</dbReference>
<dbReference type="Pfam" id="PF13102">
    <property type="entry name" value="Phage_int_SAM_5"/>
    <property type="match status" value="1"/>
</dbReference>
<dbReference type="EMBL" id="JASHIE010000005">
    <property type="protein sequence ID" value="MDI9874499.1"/>
    <property type="molecule type" value="Genomic_DNA"/>
</dbReference>
<evidence type="ECO:0000256" key="5">
    <source>
        <dbReference type="PROSITE-ProRule" id="PRU01248"/>
    </source>
</evidence>
<reference evidence="8 9" key="1">
    <citation type="submission" date="2023-05" db="EMBL/GenBank/DDBJ databases">
        <title>Novel species of genus Flectobacillus isolated from stream in China.</title>
        <authorList>
            <person name="Lu H."/>
        </authorList>
    </citation>
    <scope>NUCLEOTIDE SEQUENCE [LARGE SCALE GENOMIC DNA]</scope>
    <source>
        <strain evidence="8 9">LFS242W</strain>
    </source>
</reference>
<dbReference type="InterPro" id="IPR044068">
    <property type="entry name" value="CB"/>
</dbReference>
<keyword evidence="4" id="KW-0233">DNA recombination</keyword>
<dbReference type="InterPro" id="IPR025269">
    <property type="entry name" value="SAM-like_dom"/>
</dbReference>
<dbReference type="InterPro" id="IPR002104">
    <property type="entry name" value="Integrase_catalytic"/>
</dbReference>
<evidence type="ECO:0000313" key="9">
    <source>
        <dbReference type="Proteomes" id="UP001225761"/>
    </source>
</evidence>
<proteinExistence type="inferred from homology"/>
<comment type="caution">
    <text evidence="8">The sequence shown here is derived from an EMBL/GenBank/DDBJ whole genome shotgun (WGS) entry which is preliminary data.</text>
</comment>
<keyword evidence="2" id="KW-0229">DNA integration</keyword>
<dbReference type="PROSITE" id="PS51898">
    <property type="entry name" value="TYR_RECOMBINASE"/>
    <property type="match status" value="1"/>
</dbReference>
<gene>
    <name evidence="8" type="ORF">QM481_08170</name>
</gene>
<dbReference type="InterPro" id="IPR050090">
    <property type="entry name" value="Tyrosine_recombinase_XerCD"/>
</dbReference>
<accession>A0ABT6Z0C2</accession>
<evidence type="ECO:0000256" key="3">
    <source>
        <dbReference type="ARBA" id="ARBA00023125"/>
    </source>
</evidence>
<protein>
    <submittedName>
        <fullName evidence="8">Phage integrase SAM-like domain-containing protein</fullName>
    </submittedName>
</protein>
<dbReference type="PANTHER" id="PTHR30349:SF64">
    <property type="entry name" value="PROPHAGE INTEGRASE INTD-RELATED"/>
    <property type="match status" value="1"/>
</dbReference>
<dbReference type="RefSeq" id="WP_283381375.1">
    <property type="nucleotide sequence ID" value="NZ_JASHIE010000005.1"/>
</dbReference>
<evidence type="ECO:0000259" key="6">
    <source>
        <dbReference type="PROSITE" id="PS51898"/>
    </source>
</evidence>
<dbReference type="SUPFAM" id="SSF56349">
    <property type="entry name" value="DNA breaking-rejoining enzymes"/>
    <property type="match status" value="1"/>
</dbReference>
<sequence>MKIVANTVVRYYRFRKQRGKKQSDKESIYIRAYCNGELVELGTTGIKIDTKTEWNYQKNCIENIDNNPDLRAYSEKLEAIKIMLNEIVEYHNKEGIYLDGRTLKYAYDRALRNGVNFTNKYNCSIIRLYSEFIEEEALKPEKDKSRLAYNTLRDYKYKLLRLQRYVEETKVPVTINHIDRAWIKQYKNWLMKLPDSSVSSVNKHIMRLKVVLRKAVEDGEIIESPIENIRTPKYYEFDLTHLTMDQVKHIYRFEYSSLSFRKVIDMYAFSCATGISYTDILNLRDSSIDYDARCIKGVRQKTKTKFTAPLTDIAAEIIVKYGGSIENIPRVSNQKCNKYLKGALLEAGIPEPKRYTFHSGRKTFVTYCLNRPKNPVPPHDLIKMVGHSKIDELRQYGTIEESLAIQRFFA</sequence>
<organism evidence="8 9">
    <name type="scientific">Flectobacillus rivi</name>
    <dbReference type="NCBI Taxonomy" id="2984209"/>
    <lineage>
        <taxon>Bacteria</taxon>
        <taxon>Pseudomonadati</taxon>
        <taxon>Bacteroidota</taxon>
        <taxon>Cytophagia</taxon>
        <taxon>Cytophagales</taxon>
        <taxon>Flectobacillaceae</taxon>
        <taxon>Flectobacillus</taxon>
    </lineage>
</organism>
<dbReference type="InterPro" id="IPR011010">
    <property type="entry name" value="DNA_brk_join_enz"/>
</dbReference>
<name>A0ABT6Z0C2_9BACT</name>
<dbReference type="Gene3D" id="1.10.150.130">
    <property type="match status" value="1"/>
</dbReference>